<sequence>MEEVRSQDLEEAANPNKSMIGDIMNGSLVEPGEIALQSTDLSEEHQVESHQAMETKCLSVLKLLGCHIQNLSLCFLALGGKGMIMGHQIFFKNWNLVYNKTIIKFCSKRKFYGFKNLDSIGFKWEKGIQNFSTSVQWYVGIEIL</sequence>
<keyword evidence="2" id="KW-1185">Reference proteome</keyword>
<gene>
    <name evidence="1" type="ORF">COLO4_12239</name>
</gene>
<accession>A0A1R3K1J6</accession>
<proteinExistence type="predicted"/>
<evidence type="ECO:0000313" key="1">
    <source>
        <dbReference type="EMBL" id="OMP00970.1"/>
    </source>
</evidence>
<dbReference type="Proteomes" id="UP000187203">
    <property type="component" value="Unassembled WGS sequence"/>
</dbReference>
<protein>
    <submittedName>
        <fullName evidence="1">Pentatricopeptide repeat-containing protein</fullName>
    </submittedName>
</protein>
<reference evidence="2" key="1">
    <citation type="submission" date="2013-09" db="EMBL/GenBank/DDBJ databases">
        <title>Corchorus olitorius genome sequencing.</title>
        <authorList>
            <person name="Alam M."/>
            <person name="Haque M.S."/>
            <person name="Islam M.S."/>
            <person name="Emdad E.M."/>
            <person name="Islam M.M."/>
            <person name="Ahmed B."/>
            <person name="Halim A."/>
            <person name="Hossen Q.M.M."/>
            <person name="Hossain M.Z."/>
            <person name="Ahmed R."/>
            <person name="Khan M.M."/>
            <person name="Islam R."/>
            <person name="Rashid M.M."/>
            <person name="Khan S.A."/>
            <person name="Rahman M.S."/>
            <person name="Alam M."/>
            <person name="Yahiya A.S."/>
            <person name="Khan M.S."/>
            <person name="Azam M.S."/>
            <person name="Haque T."/>
            <person name="Lashkar M.Z.H."/>
            <person name="Akhand A.I."/>
            <person name="Morshed G."/>
            <person name="Roy S."/>
            <person name="Uddin K.S."/>
            <person name="Rabeya T."/>
            <person name="Hossain A.S."/>
            <person name="Chowdhury A."/>
            <person name="Snigdha A.R."/>
            <person name="Mortoza M.S."/>
            <person name="Matin S.A."/>
            <person name="Hoque S.M.E."/>
            <person name="Islam M.K."/>
            <person name="Roy D.K."/>
            <person name="Haider R."/>
            <person name="Moosa M.M."/>
            <person name="Elias S.M."/>
            <person name="Hasan A.M."/>
            <person name="Jahan S."/>
            <person name="Shafiuddin M."/>
            <person name="Mahmood N."/>
            <person name="Shommy N.S."/>
        </authorList>
    </citation>
    <scope>NUCLEOTIDE SEQUENCE [LARGE SCALE GENOMIC DNA]</scope>
    <source>
        <strain evidence="2">cv. O-4</strain>
    </source>
</reference>
<evidence type="ECO:0000313" key="2">
    <source>
        <dbReference type="Proteomes" id="UP000187203"/>
    </source>
</evidence>
<organism evidence="1 2">
    <name type="scientific">Corchorus olitorius</name>
    <dbReference type="NCBI Taxonomy" id="93759"/>
    <lineage>
        <taxon>Eukaryota</taxon>
        <taxon>Viridiplantae</taxon>
        <taxon>Streptophyta</taxon>
        <taxon>Embryophyta</taxon>
        <taxon>Tracheophyta</taxon>
        <taxon>Spermatophyta</taxon>
        <taxon>Magnoliopsida</taxon>
        <taxon>eudicotyledons</taxon>
        <taxon>Gunneridae</taxon>
        <taxon>Pentapetalae</taxon>
        <taxon>rosids</taxon>
        <taxon>malvids</taxon>
        <taxon>Malvales</taxon>
        <taxon>Malvaceae</taxon>
        <taxon>Grewioideae</taxon>
        <taxon>Apeibeae</taxon>
        <taxon>Corchorus</taxon>
    </lineage>
</organism>
<name>A0A1R3K1J6_9ROSI</name>
<comment type="caution">
    <text evidence="1">The sequence shown here is derived from an EMBL/GenBank/DDBJ whole genome shotgun (WGS) entry which is preliminary data.</text>
</comment>
<dbReference type="EMBL" id="AWUE01014874">
    <property type="protein sequence ID" value="OMP00970.1"/>
    <property type="molecule type" value="Genomic_DNA"/>
</dbReference>
<dbReference type="AlphaFoldDB" id="A0A1R3K1J6"/>